<evidence type="ECO:0000313" key="1">
    <source>
        <dbReference type="EMBL" id="ETK93557.1"/>
    </source>
</evidence>
<protein>
    <submittedName>
        <fullName evidence="1">Uncharacterized protein</fullName>
    </submittedName>
</protein>
<sequence>MVRADQSIRIHHDCQVFHRARVSNTCCRGFARLRPDPDGIT</sequence>
<dbReference type="EMBL" id="KI684910">
    <property type="protein sequence ID" value="ETK93557.1"/>
    <property type="molecule type" value="Genomic_DNA"/>
</dbReference>
<gene>
    <name evidence="1" type="ORF">L915_03297</name>
</gene>
<dbReference type="Proteomes" id="UP000053236">
    <property type="component" value="Unassembled WGS sequence"/>
</dbReference>
<organism evidence="1">
    <name type="scientific">Phytophthora nicotianae</name>
    <name type="common">Potato buckeye rot agent</name>
    <name type="synonym">Phytophthora parasitica</name>
    <dbReference type="NCBI Taxonomy" id="4792"/>
    <lineage>
        <taxon>Eukaryota</taxon>
        <taxon>Sar</taxon>
        <taxon>Stramenopiles</taxon>
        <taxon>Oomycota</taxon>
        <taxon>Peronosporomycetes</taxon>
        <taxon>Peronosporales</taxon>
        <taxon>Peronosporaceae</taxon>
        <taxon>Phytophthora</taxon>
    </lineage>
</organism>
<proteinExistence type="predicted"/>
<accession>W2HE65</accession>
<dbReference type="AlphaFoldDB" id="W2HE65"/>
<name>W2HE65_PHYNI</name>
<reference evidence="1" key="1">
    <citation type="submission" date="2013-11" db="EMBL/GenBank/DDBJ databases">
        <title>The Genome Sequence of Phytophthora parasitica CJ02B3.</title>
        <authorList>
            <consortium name="The Broad Institute Genomics Platform"/>
            <person name="Russ C."/>
            <person name="Tyler B."/>
            <person name="Panabieres F."/>
            <person name="Shan W."/>
            <person name="Tripathy S."/>
            <person name="Grunwald N."/>
            <person name="Machado M."/>
            <person name="Johnson C.S."/>
            <person name="Arredondo F."/>
            <person name="Hong C."/>
            <person name="Coffey M."/>
            <person name="Young S.K."/>
            <person name="Zeng Q."/>
            <person name="Gargeya S."/>
            <person name="Fitzgerald M."/>
            <person name="Abouelleil A."/>
            <person name="Alvarado L."/>
            <person name="Chapman S.B."/>
            <person name="Gainer-Dewar J."/>
            <person name="Goldberg J."/>
            <person name="Griggs A."/>
            <person name="Gujja S."/>
            <person name="Hansen M."/>
            <person name="Howarth C."/>
            <person name="Imamovic A."/>
            <person name="Ireland A."/>
            <person name="Larimer J."/>
            <person name="McCowan C."/>
            <person name="Murphy C."/>
            <person name="Pearson M."/>
            <person name="Poon T.W."/>
            <person name="Priest M."/>
            <person name="Roberts A."/>
            <person name="Saif S."/>
            <person name="Shea T."/>
            <person name="Sykes S."/>
            <person name="Wortman J."/>
            <person name="Nusbaum C."/>
            <person name="Birren B."/>
        </authorList>
    </citation>
    <scope>NUCLEOTIDE SEQUENCE [LARGE SCALE GENOMIC DNA]</scope>
    <source>
        <strain evidence="1">CJ02B3</strain>
    </source>
</reference>